<reference evidence="3 4" key="1">
    <citation type="submission" date="2023-01" db="EMBL/GenBank/DDBJ databases">
        <title>Novel diversity within Roseofilum (Cyanobacteria; Desertifilaceae) from marine benthic mats with descriptions of four novel species.</title>
        <authorList>
            <person name="Wang Y."/>
            <person name="Berthold D.E."/>
            <person name="Hu J."/>
            <person name="Lefler F.W."/>
            <person name="Laughinghouse H.D. IV."/>
        </authorList>
    </citation>
    <scope>NUCLEOTIDE SEQUENCE [LARGE SCALE GENOMIC DNA]</scope>
    <source>
        <strain evidence="3 4">BLCC-M143</strain>
    </source>
</reference>
<evidence type="ECO:0000259" key="2">
    <source>
        <dbReference type="PROSITE" id="PS50076"/>
    </source>
</evidence>
<evidence type="ECO:0000313" key="4">
    <source>
        <dbReference type="Proteomes" id="UP001232992"/>
    </source>
</evidence>
<dbReference type="EMBL" id="JAQOSQ010000006">
    <property type="protein sequence ID" value="MDJ1183162.1"/>
    <property type="molecule type" value="Genomic_DNA"/>
</dbReference>
<dbReference type="PANTHER" id="PTHR24074">
    <property type="entry name" value="CO-CHAPERONE PROTEIN DJLA"/>
    <property type="match status" value="1"/>
</dbReference>
<keyword evidence="1" id="KW-1133">Transmembrane helix</keyword>
<keyword evidence="1" id="KW-0812">Transmembrane</keyword>
<evidence type="ECO:0000256" key="1">
    <source>
        <dbReference type="SAM" id="Phobius"/>
    </source>
</evidence>
<organism evidence="3 4">
    <name type="scientific">Roseofilum casamattae BLCC-M143</name>
    <dbReference type="NCBI Taxonomy" id="3022442"/>
    <lineage>
        <taxon>Bacteria</taxon>
        <taxon>Bacillati</taxon>
        <taxon>Cyanobacteriota</taxon>
        <taxon>Cyanophyceae</taxon>
        <taxon>Desertifilales</taxon>
        <taxon>Desertifilaceae</taxon>
        <taxon>Roseofilum</taxon>
        <taxon>Roseofilum casamattae</taxon>
    </lineage>
</organism>
<dbReference type="InterPro" id="IPR036869">
    <property type="entry name" value="J_dom_sf"/>
</dbReference>
<dbReference type="PROSITE" id="PS50076">
    <property type="entry name" value="DNAJ_2"/>
    <property type="match status" value="1"/>
</dbReference>
<protein>
    <submittedName>
        <fullName evidence="3">J domain-containing protein</fullName>
    </submittedName>
</protein>
<comment type="caution">
    <text evidence="3">The sequence shown here is derived from an EMBL/GenBank/DDBJ whole genome shotgun (WGS) entry which is preliminary data.</text>
</comment>
<dbReference type="CDD" id="cd06257">
    <property type="entry name" value="DnaJ"/>
    <property type="match status" value="1"/>
</dbReference>
<feature type="transmembrane region" description="Helical" evidence="1">
    <location>
        <begin position="124"/>
        <end position="147"/>
    </location>
</feature>
<evidence type="ECO:0000313" key="3">
    <source>
        <dbReference type="EMBL" id="MDJ1183162.1"/>
    </source>
</evidence>
<dbReference type="Proteomes" id="UP001232992">
    <property type="component" value="Unassembled WGS sequence"/>
</dbReference>
<proteinExistence type="predicted"/>
<dbReference type="SUPFAM" id="SSF46565">
    <property type="entry name" value="Chaperone J-domain"/>
    <property type="match status" value="1"/>
</dbReference>
<dbReference type="InterPro" id="IPR050817">
    <property type="entry name" value="DjlA_DnaK_co-chaperone"/>
</dbReference>
<name>A0ABT7BVD9_9CYAN</name>
<sequence length="161" mass="18024">MNTDSSTSPNSTPVVSTYYTRLGLHPSASALEIRRAYRELSKRYHPDTTVLDAEVATVQFHQLNEAYATLSNVERRRMYDRSIGYSRFYQVQAPLDLRSSESSSSYPDSAYLDPSDRPLSPGELFALFILALTFMLCLGLAIAIAWLHPELATPNFSLPPS</sequence>
<dbReference type="PRINTS" id="PR00625">
    <property type="entry name" value="JDOMAIN"/>
</dbReference>
<dbReference type="PROSITE" id="PS00636">
    <property type="entry name" value="DNAJ_1"/>
    <property type="match status" value="1"/>
</dbReference>
<keyword evidence="1" id="KW-0472">Membrane</keyword>
<dbReference type="RefSeq" id="WP_283757817.1">
    <property type="nucleotide sequence ID" value="NZ_JAQOSQ010000006.1"/>
</dbReference>
<keyword evidence="4" id="KW-1185">Reference proteome</keyword>
<feature type="domain" description="J" evidence="2">
    <location>
        <begin position="17"/>
        <end position="83"/>
    </location>
</feature>
<dbReference type="SMART" id="SM00271">
    <property type="entry name" value="DnaJ"/>
    <property type="match status" value="1"/>
</dbReference>
<dbReference type="InterPro" id="IPR001623">
    <property type="entry name" value="DnaJ_domain"/>
</dbReference>
<dbReference type="InterPro" id="IPR018253">
    <property type="entry name" value="DnaJ_domain_CS"/>
</dbReference>
<dbReference type="Pfam" id="PF00226">
    <property type="entry name" value="DnaJ"/>
    <property type="match status" value="1"/>
</dbReference>
<accession>A0ABT7BVD9</accession>
<gene>
    <name evidence="3" type="ORF">PMH09_08135</name>
</gene>
<dbReference type="Gene3D" id="1.10.287.110">
    <property type="entry name" value="DnaJ domain"/>
    <property type="match status" value="1"/>
</dbReference>